<reference evidence="1 2" key="1">
    <citation type="journal article" date="2023" name="Microorganisms">
        <title>Thiorhodovibrio frisius and Trv. litoralis spp. nov., Two Novel Members from a Clade of Fastidious Purple Sulfur Bacteria That Exhibit Unique Red-Shifted Light-Harvesting Capabilities.</title>
        <authorList>
            <person name="Methner A."/>
            <person name="Kuzyk S.B."/>
            <person name="Petersen J."/>
            <person name="Bauer S."/>
            <person name="Brinkmann H."/>
            <person name="Sichau K."/>
            <person name="Wanner G."/>
            <person name="Wolf J."/>
            <person name="Neumann-Schaal M."/>
            <person name="Henke P."/>
            <person name="Tank M."/>
            <person name="Sproer C."/>
            <person name="Bunk B."/>
            <person name="Overmann J."/>
        </authorList>
    </citation>
    <scope>NUCLEOTIDE SEQUENCE [LARGE SCALE GENOMIC DNA]</scope>
    <source>
        <strain evidence="1 2">DSM 6702</strain>
    </source>
</reference>
<gene>
    <name evidence="1" type="ORF">Thiowin_02221</name>
</gene>
<accession>A0ABZ0S893</accession>
<dbReference type="RefSeq" id="WP_328987743.1">
    <property type="nucleotide sequence ID" value="NZ_CP121472.1"/>
</dbReference>
<keyword evidence="2" id="KW-1185">Reference proteome</keyword>
<organism evidence="1 2">
    <name type="scientific">Thiorhodovibrio winogradskyi</name>
    <dbReference type="NCBI Taxonomy" id="77007"/>
    <lineage>
        <taxon>Bacteria</taxon>
        <taxon>Pseudomonadati</taxon>
        <taxon>Pseudomonadota</taxon>
        <taxon>Gammaproteobacteria</taxon>
        <taxon>Chromatiales</taxon>
        <taxon>Chromatiaceae</taxon>
        <taxon>Thiorhodovibrio</taxon>
    </lineage>
</organism>
<sequence length="407" mass="46192">MIAGLRHWLIPTEDRGTGMADAPLPAQRRKRFSLSGTIGFERRIASQQQRIANQVVALMPPDEFRALLLCGAYGRGEGVRLRGHDGKEIADCYEYAVILGRGDQPLRAAVTATLNELASSLTATTGVAVRFRLFREEFLHVRPLSFPEADLRWSGRLLRGDARVLERMSERPFEHLAPGAWLWRLVEEGQGLLRNQEWLRQGTHLDSDNQERFFRHLITTVLICGDLRLALVGRYHPAHAEKLARLAALDQRHHRKFMTFYELAHGAYADMDISAFRTGHPLDWQARVVWLWLDALRRFEHWRRGRALPSWESYCQPHPGKGQGWGTSLAERLAANLAAFGPHGLKAHPLWSLRHPRERLISAMPLLLGGPQTAPEPAVAAALCLPEGTSWPRTVETYLQAYERCRD</sequence>
<name>A0ABZ0S893_9GAMM</name>
<evidence type="ECO:0000313" key="2">
    <source>
        <dbReference type="Proteomes" id="UP001432180"/>
    </source>
</evidence>
<proteinExistence type="predicted"/>
<protein>
    <submittedName>
        <fullName evidence="1">Uncharacterized protein</fullName>
    </submittedName>
</protein>
<evidence type="ECO:0000313" key="1">
    <source>
        <dbReference type="EMBL" id="WPL17225.1"/>
    </source>
</evidence>
<dbReference type="Proteomes" id="UP001432180">
    <property type="component" value="Chromosome"/>
</dbReference>
<dbReference type="EMBL" id="CP121472">
    <property type="protein sequence ID" value="WPL17225.1"/>
    <property type="molecule type" value="Genomic_DNA"/>
</dbReference>